<dbReference type="EMBL" id="CP165647">
    <property type="protein sequence ID" value="XDU62408.1"/>
    <property type="molecule type" value="Genomic_DNA"/>
</dbReference>
<evidence type="ECO:0000313" key="1">
    <source>
        <dbReference type="EMBL" id="XDU62408.1"/>
    </source>
</evidence>
<organism evidence="1">
    <name type="scientific">Leptotrichia alba</name>
    <dbReference type="NCBI Taxonomy" id="3239304"/>
    <lineage>
        <taxon>Bacteria</taxon>
        <taxon>Fusobacteriati</taxon>
        <taxon>Fusobacteriota</taxon>
        <taxon>Fusobacteriia</taxon>
        <taxon>Fusobacteriales</taxon>
        <taxon>Leptotrichiaceae</taxon>
        <taxon>Leptotrichia</taxon>
    </lineage>
</organism>
<name>A0AB39V3Z9_9FUSO</name>
<proteinExistence type="predicted"/>
<dbReference type="KEGG" id="lala:AB8B28_00530"/>
<gene>
    <name evidence="1" type="ORF">AB8B28_00530</name>
</gene>
<protein>
    <submittedName>
        <fullName evidence="1">Uncharacterized protein</fullName>
    </submittedName>
</protein>
<reference evidence="1" key="1">
    <citation type="submission" date="2024-07" db="EMBL/GenBank/DDBJ databases">
        <authorList>
            <person name="Li X.-J."/>
            <person name="Wang X."/>
        </authorList>
    </citation>
    <scope>NUCLEOTIDE SEQUENCE</scope>
    <source>
        <strain evidence="1">HSP-536</strain>
    </source>
</reference>
<accession>A0AB39V3Z9</accession>
<sequence>MGIGFYFADAYCLTAERAATRAVTAFYPKKTDISKIDTEGVAKCINADKLKTRKMFKLCNTI</sequence>
<dbReference type="RefSeq" id="WP_369716175.1">
    <property type="nucleotide sequence ID" value="NZ_CP165647.1"/>
</dbReference>
<dbReference type="AlphaFoldDB" id="A0AB39V3Z9"/>